<name>A0A1L5NPK1_9HYPH</name>
<sequence>MGARKLPATPDGRSQMPARSRHCLIGHPNATPGFIALVEGGMAEFTGEYVVAEFPNRFQPDVVAAARKRLEQHGVKLPLG</sequence>
<accession>A0A1L5NPK1</accession>
<gene>
    <name evidence="1" type="ORF">IE4872_PA00008</name>
</gene>
<dbReference type="EMBL" id="CP017102">
    <property type="protein sequence ID" value="APO69759.1"/>
    <property type="molecule type" value="Genomic_DNA"/>
</dbReference>
<proteinExistence type="predicted"/>
<evidence type="ECO:0000313" key="2">
    <source>
        <dbReference type="Proteomes" id="UP000184749"/>
    </source>
</evidence>
<organism evidence="1 2">
    <name type="scientific">Rhizobium gallicum</name>
    <dbReference type="NCBI Taxonomy" id="56730"/>
    <lineage>
        <taxon>Bacteria</taxon>
        <taxon>Pseudomonadati</taxon>
        <taxon>Pseudomonadota</taxon>
        <taxon>Alphaproteobacteria</taxon>
        <taxon>Hyphomicrobiales</taxon>
        <taxon>Rhizobiaceae</taxon>
        <taxon>Rhizobium/Agrobacterium group</taxon>
        <taxon>Rhizobium</taxon>
    </lineage>
</organism>
<dbReference type="Proteomes" id="UP000184749">
    <property type="component" value="Plasmid pRgalIE4872a"/>
</dbReference>
<evidence type="ECO:0000313" key="1">
    <source>
        <dbReference type="EMBL" id="APO69759.1"/>
    </source>
</evidence>
<reference evidence="1 2" key="1">
    <citation type="submission" date="2016-09" db="EMBL/GenBank/DDBJ databases">
        <title>The complete genome sequences of Rhizobium gallicum, symbiovars gallicum and phaseoli, symbionts associated to common bean (Phaseolus vulgaris).</title>
        <authorList>
            <person name="Bustos P."/>
            <person name="Santamaria R.I."/>
            <person name="Perez-Carrascal O.M."/>
            <person name="Juarez S."/>
            <person name="Lozano L."/>
            <person name="Martinez-Flores I."/>
            <person name="Martinez-Romero E."/>
            <person name="Cevallos M."/>
            <person name="Romero D."/>
            <person name="Davila G."/>
            <person name="Gonzalez V."/>
        </authorList>
    </citation>
    <scope>NUCLEOTIDE SEQUENCE [LARGE SCALE GENOMIC DNA]</scope>
    <source>
        <strain evidence="1 2">IE4872</strain>
        <plasmid evidence="2">prgalie4872a</plasmid>
    </source>
</reference>
<keyword evidence="1" id="KW-0614">Plasmid</keyword>
<dbReference type="AlphaFoldDB" id="A0A1L5NPK1"/>
<protein>
    <submittedName>
        <fullName evidence="1">Uncharacterized protein</fullName>
    </submittedName>
</protein>
<geneLocation type="plasmid" evidence="2">
    <name>prgalie4872a</name>
</geneLocation>